<reference evidence="1 2" key="1">
    <citation type="journal article" date="2018" name="Front. Plant Sci.">
        <title>Red Clover (Trifolium pratense) and Zigzag Clover (T. medium) - A Picture of Genomic Similarities and Differences.</title>
        <authorList>
            <person name="Dluhosova J."/>
            <person name="Istvanek J."/>
            <person name="Nedelnik J."/>
            <person name="Repkova J."/>
        </authorList>
    </citation>
    <scope>NUCLEOTIDE SEQUENCE [LARGE SCALE GENOMIC DNA]</scope>
    <source>
        <strain evidence="2">cv. 10/8</strain>
        <tissue evidence="1">Leaf</tissue>
    </source>
</reference>
<dbReference type="Proteomes" id="UP000265520">
    <property type="component" value="Unassembled WGS sequence"/>
</dbReference>
<accession>A0A392UZR3</accession>
<organism evidence="1 2">
    <name type="scientific">Trifolium medium</name>
    <dbReference type="NCBI Taxonomy" id="97028"/>
    <lineage>
        <taxon>Eukaryota</taxon>
        <taxon>Viridiplantae</taxon>
        <taxon>Streptophyta</taxon>
        <taxon>Embryophyta</taxon>
        <taxon>Tracheophyta</taxon>
        <taxon>Spermatophyta</taxon>
        <taxon>Magnoliopsida</taxon>
        <taxon>eudicotyledons</taxon>
        <taxon>Gunneridae</taxon>
        <taxon>Pentapetalae</taxon>
        <taxon>rosids</taxon>
        <taxon>fabids</taxon>
        <taxon>Fabales</taxon>
        <taxon>Fabaceae</taxon>
        <taxon>Papilionoideae</taxon>
        <taxon>50 kb inversion clade</taxon>
        <taxon>NPAAA clade</taxon>
        <taxon>Hologalegina</taxon>
        <taxon>IRL clade</taxon>
        <taxon>Trifolieae</taxon>
        <taxon>Trifolium</taxon>
    </lineage>
</organism>
<feature type="non-terminal residue" evidence="1">
    <location>
        <position position="29"/>
    </location>
</feature>
<evidence type="ECO:0000313" key="1">
    <source>
        <dbReference type="EMBL" id="MCI80683.1"/>
    </source>
</evidence>
<dbReference type="EMBL" id="LXQA011000938">
    <property type="protein sequence ID" value="MCI80683.1"/>
    <property type="molecule type" value="Genomic_DNA"/>
</dbReference>
<dbReference type="AlphaFoldDB" id="A0A392UZR3"/>
<comment type="caution">
    <text evidence="1">The sequence shown here is derived from an EMBL/GenBank/DDBJ whole genome shotgun (WGS) entry which is preliminary data.</text>
</comment>
<name>A0A392UZR3_9FABA</name>
<keyword evidence="2" id="KW-1185">Reference proteome</keyword>
<sequence>MTYFFTKSSRVGVATSQNWTTGLRSLSFL</sequence>
<evidence type="ECO:0000313" key="2">
    <source>
        <dbReference type="Proteomes" id="UP000265520"/>
    </source>
</evidence>
<proteinExistence type="predicted"/>
<protein>
    <submittedName>
        <fullName evidence="1">Uncharacterized protein</fullName>
    </submittedName>
</protein>